<feature type="compositionally biased region" description="Low complexity" evidence="1">
    <location>
        <begin position="413"/>
        <end position="425"/>
    </location>
</feature>
<keyword evidence="3" id="KW-1185">Reference proteome</keyword>
<evidence type="ECO:0000313" key="4">
    <source>
        <dbReference type="WBParaSite" id="SRAE_2000158700.1"/>
    </source>
</evidence>
<proteinExistence type="predicted"/>
<accession>A0A090LAV0</accession>
<name>A0A090LAV0_STRRB</name>
<dbReference type="WormBase" id="SRAE_2000158700">
    <property type="protein sequence ID" value="SRP09103"/>
    <property type="gene ID" value="WBGene00261792"/>
</dbReference>
<dbReference type="CTD" id="36379286"/>
<dbReference type="Proteomes" id="UP000035682">
    <property type="component" value="Unplaced"/>
</dbReference>
<dbReference type="EMBL" id="LN609529">
    <property type="protein sequence ID" value="CEF66921.1"/>
    <property type="molecule type" value="Genomic_DNA"/>
</dbReference>
<evidence type="ECO:0000313" key="5">
    <source>
        <dbReference type="WormBase" id="SRAE_2000158700"/>
    </source>
</evidence>
<reference evidence="4" key="2">
    <citation type="submission" date="2020-12" db="UniProtKB">
        <authorList>
            <consortium name="WormBaseParasite"/>
        </authorList>
    </citation>
    <scope>IDENTIFICATION</scope>
</reference>
<feature type="compositionally biased region" description="Polar residues" evidence="1">
    <location>
        <begin position="188"/>
        <end position="199"/>
    </location>
</feature>
<feature type="compositionally biased region" description="Polar residues" evidence="1">
    <location>
        <begin position="277"/>
        <end position="291"/>
    </location>
</feature>
<evidence type="ECO:0000256" key="1">
    <source>
        <dbReference type="SAM" id="MobiDB-lite"/>
    </source>
</evidence>
<feature type="region of interest" description="Disordered" evidence="1">
    <location>
        <begin position="262"/>
        <end position="294"/>
    </location>
</feature>
<feature type="region of interest" description="Disordered" evidence="1">
    <location>
        <begin position="188"/>
        <end position="233"/>
    </location>
</feature>
<organism evidence="2">
    <name type="scientific">Strongyloides ratti</name>
    <name type="common">Parasitic roundworm</name>
    <dbReference type="NCBI Taxonomy" id="34506"/>
    <lineage>
        <taxon>Eukaryota</taxon>
        <taxon>Metazoa</taxon>
        <taxon>Ecdysozoa</taxon>
        <taxon>Nematoda</taxon>
        <taxon>Chromadorea</taxon>
        <taxon>Rhabditida</taxon>
        <taxon>Tylenchina</taxon>
        <taxon>Panagrolaimomorpha</taxon>
        <taxon>Strongyloidoidea</taxon>
        <taxon>Strongyloididae</taxon>
        <taxon>Strongyloides</taxon>
    </lineage>
</organism>
<dbReference type="WBParaSite" id="SRAE_2000158700.1">
    <property type="protein sequence ID" value="SRAE_2000158700.1"/>
    <property type="gene ID" value="WBGene00261792"/>
</dbReference>
<reference evidence="2 3" key="1">
    <citation type="submission" date="2014-09" db="EMBL/GenBank/DDBJ databases">
        <authorList>
            <person name="Martin A.A."/>
        </authorList>
    </citation>
    <scope>NUCLEOTIDE SEQUENCE</scope>
    <source>
        <strain evidence="3">ED321</strain>
        <strain evidence="2">ED321 Heterogonic</strain>
    </source>
</reference>
<feature type="compositionally biased region" description="Low complexity" evidence="1">
    <location>
        <begin position="200"/>
        <end position="223"/>
    </location>
</feature>
<sequence length="446" mass="48949">MSIEQKITECSGKIKKLKPGEAFIMSFEIGFYDKTIIDASVMSLSSKKIKSKKEKCFKKFGKCCREKYIGKNKNEIRDKLCTNANLIVQGSVLATKIVKILENLKNTKNSLFSSQERTNTNIPTDGYSLKNSSSNYRNNFFEYKDILSPERTTNSHIYDNIDRVKDRIYDKNNMDSSLTPTTDSFYTSYDRSSKQQSHVTTGSGTTKTTTTTMGSTESKTPTTIPNSVVTNAPAIPANTSKCVIKPISPRLNRKIAKLVLNEEKKRRKNGTAKLKDTNGSPSKLATSSNIKNEIGKSQLDLTQKEKQDSVFNSAPTSSANTAISINEKSSINGDVINKTKNVNDNISNKKPKQDLSSTASINTAESPTNTKNDSKDSSVSTTSSTGAITAISIKDLDINTAASEKKNENPEISSNAVQSNASSVQTARLPPHIQNQQTQNLKTNAL</sequence>
<feature type="compositionally biased region" description="Polar residues" evidence="1">
    <location>
        <begin position="335"/>
        <end position="368"/>
    </location>
</feature>
<feature type="region of interest" description="Disordered" evidence="1">
    <location>
        <begin position="335"/>
        <end position="383"/>
    </location>
</feature>
<dbReference type="GeneID" id="36379286"/>
<gene>
    <name evidence="2 4 5" type="ORF">SRAE_2000158700</name>
</gene>
<dbReference type="AlphaFoldDB" id="A0A090LAV0"/>
<dbReference type="RefSeq" id="XP_024506121.1">
    <property type="nucleotide sequence ID" value="XM_024652556.1"/>
</dbReference>
<feature type="region of interest" description="Disordered" evidence="1">
    <location>
        <begin position="402"/>
        <end position="446"/>
    </location>
</feature>
<protein>
    <submittedName>
        <fullName evidence="2 4">Uncharacterized protein</fullName>
    </submittedName>
</protein>
<evidence type="ECO:0000313" key="2">
    <source>
        <dbReference type="EMBL" id="CEF66921.1"/>
    </source>
</evidence>
<evidence type="ECO:0000313" key="3">
    <source>
        <dbReference type="Proteomes" id="UP000035682"/>
    </source>
</evidence>
<feature type="compositionally biased region" description="Polar residues" evidence="1">
    <location>
        <begin position="433"/>
        <end position="446"/>
    </location>
</feature>